<dbReference type="Pfam" id="PF00020">
    <property type="entry name" value="TNFR_c6"/>
    <property type="match status" value="2"/>
</dbReference>
<dbReference type="Gene3D" id="2.10.50.10">
    <property type="entry name" value="Tumor Necrosis Factor Receptor, subunit A, domain 2"/>
    <property type="match status" value="1"/>
</dbReference>
<dbReference type="SMART" id="SM00208">
    <property type="entry name" value="TNFR"/>
    <property type="match status" value="2"/>
</dbReference>
<comment type="caution">
    <text evidence="3">The sequence shown here is derived from an EMBL/GenBank/DDBJ whole genome shotgun (WGS) entry which is preliminary data.</text>
</comment>
<dbReference type="PROSITE" id="PS50050">
    <property type="entry name" value="TNFR_NGFR_2"/>
    <property type="match status" value="2"/>
</dbReference>
<dbReference type="SUPFAM" id="SSF57586">
    <property type="entry name" value="TNF receptor-like"/>
    <property type="match status" value="2"/>
</dbReference>
<feature type="domain" description="TNFR-Cys" evidence="2">
    <location>
        <begin position="14"/>
        <end position="52"/>
    </location>
</feature>
<evidence type="ECO:0000313" key="4">
    <source>
        <dbReference type="Proteomes" id="UP000314294"/>
    </source>
</evidence>
<dbReference type="EMBL" id="SRLO01012252">
    <property type="protein sequence ID" value="TNN25543.1"/>
    <property type="molecule type" value="Genomic_DNA"/>
</dbReference>
<accession>A0A4Z2E9Z7</accession>
<feature type="disulfide bond" evidence="1">
    <location>
        <begin position="31"/>
        <end position="44"/>
    </location>
</feature>
<feature type="disulfide bond" evidence="1">
    <location>
        <begin position="34"/>
        <end position="52"/>
    </location>
</feature>
<feature type="domain" description="TNFR-Cys" evidence="2">
    <location>
        <begin position="54"/>
        <end position="93"/>
    </location>
</feature>
<keyword evidence="3" id="KW-0675">Receptor</keyword>
<dbReference type="AlphaFoldDB" id="A0A4Z2E9Z7"/>
<feature type="repeat" description="TNFR-Cys" evidence="1">
    <location>
        <begin position="54"/>
        <end position="93"/>
    </location>
</feature>
<name>A0A4Z2E9Z7_9TELE</name>
<evidence type="ECO:0000256" key="1">
    <source>
        <dbReference type="PROSITE-ProRule" id="PRU00206"/>
    </source>
</evidence>
<feature type="disulfide bond" evidence="1">
    <location>
        <begin position="55"/>
        <end position="70"/>
    </location>
</feature>
<dbReference type="GO" id="GO:0005035">
    <property type="term" value="F:death receptor activity"/>
    <property type="evidence" value="ECO:0007669"/>
    <property type="project" value="TreeGrafter"/>
</dbReference>
<dbReference type="GO" id="GO:0009986">
    <property type="term" value="C:cell surface"/>
    <property type="evidence" value="ECO:0007669"/>
    <property type="project" value="TreeGrafter"/>
</dbReference>
<dbReference type="OrthoDB" id="10048028at2759"/>
<keyword evidence="1" id="KW-1015">Disulfide bond</keyword>
<dbReference type="PANTHER" id="PTHR46605:SF3">
    <property type="entry name" value="TUMOR NECROSIS FACTOR RECEPTOR SUPERFAMILY MEMBER 16"/>
    <property type="match status" value="1"/>
</dbReference>
<dbReference type="GO" id="GO:0005886">
    <property type="term" value="C:plasma membrane"/>
    <property type="evidence" value="ECO:0007669"/>
    <property type="project" value="TreeGrafter"/>
</dbReference>
<proteinExistence type="predicted"/>
<reference evidence="3 4" key="1">
    <citation type="submission" date="2019-03" db="EMBL/GenBank/DDBJ databases">
        <title>First draft genome of Liparis tanakae, snailfish: a comprehensive survey of snailfish specific genes.</title>
        <authorList>
            <person name="Kim W."/>
            <person name="Song I."/>
            <person name="Jeong J.-H."/>
            <person name="Kim D."/>
            <person name="Kim S."/>
            <person name="Ryu S."/>
            <person name="Song J.Y."/>
            <person name="Lee S.K."/>
        </authorList>
    </citation>
    <scope>NUCLEOTIDE SEQUENCE [LARGE SCALE GENOMIC DNA]</scope>
    <source>
        <tissue evidence="3">Muscle</tissue>
    </source>
</reference>
<dbReference type="Proteomes" id="UP000314294">
    <property type="component" value="Unassembled WGS sequence"/>
</dbReference>
<comment type="caution">
    <text evidence="1">Lacks conserved residue(s) required for the propagation of feature annotation.</text>
</comment>
<organism evidence="3 4">
    <name type="scientific">Liparis tanakae</name>
    <name type="common">Tanaka's snailfish</name>
    <dbReference type="NCBI Taxonomy" id="230148"/>
    <lineage>
        <taxon>Eukaryota</taxon>
        <taxon>Metazoa</taxon>
        <taxon>Chordata</taxon>
        <taxon>Craniata</taxon>
        <taxon>Vertebrata</taxon>
        <taxon>Euteleostomi</taxon>
        <taxon>Actinopterygii</taxon>
        <taxon>Neopterygii</taxon>
        <taxon>Teleostei</taxon>
        <taxon>Neoteleostei</taxon>
        <taxon>Acanthomorphata</taxon>
        <taxon>Eupercaria</taxon>
        <taxon>Perciformes</taxon>
        <taxon>Cottioidei</taxon>
        <taxon>Cottales</taxon>
        <taxon>Liparidae</taxon>
        <taxon>Liparis</taxon>
    </lineage>
</organism>
<evidence type="ECO:0000259" key="2">
    <source>
        <dbReference type="PROSITE" id="PS50050"/>
    </source>
</evidence>
<dbReference type="GO" id="GO:0048406">
    <property type="term" value="F:nerve growth factor binding"/>
    <property type="evidence" value="ECO:0007669"/>
    <property type="project" value="TreeGrafter"/>
</dbReference>
<dbReference type="GO" id="GO:0007266">
    <property type="term" value="P:Rho protein signal transduction"/>
    <property type="evidence" value="ECO:0007669"/>
    <property type="project" value="TreeGrafter"/>
</dbReference>
<dbReference type="InterPro" id="IPR001368">
    <property type="entry name" value="TNFR/NGFR_Cys_rich_reg"/>
</dbReference>
<keyword evidence="4" id="KW-1185">Reference proteome</keyword>
<dbReference type="InterPro" id="IPR052302">
    <property type="entry name" value="Neurotrophin_rcpt-DD"/>
</dbReference>
<feature type="repeat" description="TNFR-Cys" evidence="1">
    <location>
        <begin position="14"/>
        <end position="52"/>
    </location>
</feature>
<evidence type="ECO:0000313" key="3">
    <source>
        <dbReference type="EMBL" id="TNN25543.1"/>
    </source>
</evidence>
<gene>
    <name evidence="3" type="primary">Ngfr_1</name>
    <name evidence="3" type="ORF">EYF80_064327</name>
</gene>
<dbReference type="PANTHER" id="PTHR46605">
    <property type="entry name" value="TUMOR NECROSIS FACTOR RECEPTOR"/>
    <property type="match status" value="1"/>
</dbReference>
<sequence>MKAPCTDSNDATCVCNYGYYMNELSQRCEPCTRCPEGKGMLLSCESDHDSICEECTGDTYSDQESSREPCIPCTTCDDAEVLQLCTSFTDTVCQGKAISSHVLVIVTCTLSFTSKL</sequence>
<protein>
    <submittedName>
        <fullName evidence="3">Tumor necrosis factor receptor superfamily member 16</fullName>
    </submittedName>
</protein>
<dbReference type="GO" id="GO:0015026">
    <property type="term" value="F:coreceptor activity"/>
    <property type="evidence" value="ECO:0007669"/>
    <property type="project" value="TreeGrafter"/>
</dbReference>
<dbReference type="PROSITE" id="PS00652">
    <property type="entry name" value="TNFR_NGFR_1"/>
    <property type="match status" value="1"/>
</dbReference>